<organism evidence="1 2">
    <name type="scientific">Thiocapsa rosea</name>
    <dbReference type="NCBI Taxonomy" id="69360"/>
    <lineage>
        <taxon>Bacteria</taxon>
        <taxon>Pseudomonadati</taxon>
        <taxon>Pseudomonadota</taxon>
        <taxon>Gammaproteobacteria</taxon>
        <taxon>Chromatiales</taxon>
        <taxon>Chromatiaceae</taxon>
        <taxon>Thiocapsa</taxon>
    </lineage>
</organism>
<dbReference type="RefSeq" id="WP_170164788.1">
    <property type="nucleotide sequence ID" value="NZ_RBXL01000001.1"/>
</dbReference>
<reference evidence="1 2" key="1">
    <citation type="submission" date="2018-10" db="EMBL/GenBank/DDBJ databases">
        <title>Genomic Encyclopedia of Archaeal and Bacterial Type Strains, Phase II (KMG-II): from individual species to whole genera.</title>
        <authorList>
            <person name="Goeker M."/>
        </authorList>
    </citation>
    <scope>NUCLEOTIDE SEQUENCE [LARGE SCALE GENOMIC DNA]</scope>
    <source>
        <strain evidence="1 2">DSM 235</strain>
    </source>
</reference>
<proteinExistence type="predicted"/>
<name>A0A495V9B4_9GAMM</name>
<dbReference type="PANTHER" id="PTHR39550">
    <property type="entry name" value="SLL0658 PROTEIN"/>
    <property type="match status" value="1"/>
</dbReference>
<sequence>MADRRWFVNASPLILLGKVEQIELLRAMAGQIAVPGAVIQEVSAKPDGARTIQILGALEPAIIVDDEVPPANILSWDLGAGETQVISYAVAHAADRVVIDDLAARRCAKAMGLAIIGTLGIIGRAKVAGLIDCAGPVIQRLRETGLYASDEIVQRLLREVGEVGESLEISRDC</sequence>
<keyword evidence="2" id="KW-1185">Reference proteome</keyword>
<evidence type="ECO:0000313" key="1">
    <source>
        <dbReference type="EMBL" id="RKT45899.1"/>
    </source>
</evidence>
<dbReference type="Proteomes" id="UP000274556">
    <property type="component" value="Unassembled WGS sequence"/>
</dbReference>
<dbReference type="AlphaFoldDB" id="A0A495V9B4"/>
<accession>A0A495V9B4</accession>
<dbReference type="InterPro" id="IPR021799">
    <property type="entry name" value="PIN-like_prokaryotic"/>
</dbReference>
<comment type="caution">
    <text evidence="1">The sequence shown here is derived from an EMBL/GenBank/DDBJ whole genome shotgun (WGS) entry which is preliminary data.</text>
</comment>
<evidence type="ECO:0000313" key="2">
    <source>
        <dbReference type="Proteomes" id="UP000274556"/>
    </source>
</evidence>
<dbReference type="PANTHER" id="PTHR39550:SF1">
    <property type="entry name" value="SLL0658 PROTEIN"/>
    <property type="match status" value="1"/>
</dbReference>
<dbReference type="Pfam" id="PF11848">
    <property type="entry name" value="DUF3368"/>
    <property type="match status" value="1"/>
</dbReference>
<dbReference type="EMBL" id="RBXL01000001">
    <property type="protein sequence ID" value="RKT45899.1"/>
    <property type="molecule type" value="Genomic_DNA"/>
</dbReference>
<protein>
    <submittedName>
        <fullName evidence="1">Putative nucleic acid-binding protein</fullName>
    </submittedName>
</protein>
<gene>
    <name evidence="1" type="ORF">BDD21_3386</name>
</gene>